<evidence type="ECO:0000313" key="2">
    <source>
        <dbReference type="EMBL" id="EPX73275.1"/>
    </source>
</evidence>
<dbReference type="Proteomes" id="UP000016088">
    <property type="component" value="Unassembled WGS sequence"/>
</dbReference>
<proteinExistence type="predicted"/>
<reference evidence="2 3" key="1">
    <citation type="journal article" date="2011" name="Science">
        <title>Comparative functional genomics of the fission yeasts.</title>
        <authorList>
            <person name="Rhind N."/>
            <person name="Chen Z."/>
            <person name="Yassour M."/>
            <person name="Thompson D.A."/>
            <person name="Haas B.J."/>
            <person name="Habib N."/>
            <person name="Wapinski I."/>
            <person name="Roy S."/>
            <person name="Lin M.F."/>
            <person name="Heiman D.I."/>
            <person name="Young S.K."/>
            <person name="Furuya K."/>
            <person name="Guo Y."/>
            <person name="Pidoux A."/>
            <person name="Chen H.M."/>
            <person name="Robbertse B."/>
            <person name="Goldberg J.M."/>
            <person name="Aoki K."/>
            <person name="Bayne E.H."/>
            <person name="Berlin A.M."/>
            <person name="Desjardins C.A."/>
            <person name="Dobbs E."/>
            <person name="Dukaj L."/>
            <person name="Fan L."/>
            <person name="FitzGerald M.G."/>
            <person name="French C."/>
            <person name="Gujja S."/>
            <person name="Hansen K."/>
            <person name="Keifenheim D."/>
            <person name="Levin J.Z."/>
            <person name="Mosher R.A."/>
            <person name="Mueller C.A."/>
            <person name="Pfiffner J."/>
            <person name="Priest M."/>
            <person name="Russ C."/>
            <person name="Smialowska A."/>
            <person name="Swoboda P."/>
            <person name="Sykes S.M."/>
            <person name="Vaughn M."/>
            <person name="Vengrova S."/>
            <person name="Yoder R."/>
            <person name="Zeng Q."/>
            <person name="Allshire R."/>
            <person name="Baulcombe D."/>
            <person name="Birren B.W."/>
            <person name="Brown W."/>
            <person name="Ekwall K."/>
            <person name="Kellis M."/>
            <person name="Leatherwood J."/>
            <person name="Levin H."/>
            <person name="Margalit H."/>
            <person name="Martienssen R."/>
            <person name="Nieduszynski C.A."/>
            <person name="Spatafora J.W."/>
            <person name="Friedman N."/>
            <person name="Dalgaard J.Z."/>
            <person name="Baumann P."/>
            <person name="Niki H."/>
            <person name="Regev A."/>
            <person name="Nusbaum C."/>
        </authorList>
    </citation>
    <scope>NUCLEOTIDE SEQUENCE [LARGE SCALE GENOMIC DNA]</scope>
    <source>
        <strain evidence="3">yFS286</strain>
    </source>
</reference>
<dbReference type="RefSeq" id="XP_013018902.1">
    <property type="nucleotide sequence ID" value="XM_013163448.1"/>
</dbReference>
<dbReference type="GeneID" id="25030012"/>
<evidence type="ECO:0000313" key="3">
    <source>
        <dbReference type="Proteomes" id="UP000016088"/>
    </source>
</evidence>
<sequence>MRKLTTSYKLTLPLYLIVMRRFTSKQESPDENRNYLYSSHTGSRLNDFNEYLNEFPEAGPLTEDEEYQTLNRKESITDEVGDESSLSSNKNSGDRGRVRLMSFDALGSIFSSKPKRKQNQKGGSTENSGEEDSEELLRDQSNDRDLNLLDYL</sequence>
<dbReference type="VEuPathDB" id="FungiDB:SOCG_01028"/>
<dbReference type="HOGENOM" id="CLU_1723404_0_0_1"/>
<evidence type="ECO:0000256" key="1">
    <source>
        <dbReference type="SAM" id="MobiDB-lite"/>
    </source>
</evidence>
<dbReference type="OrthoDB" id="5397491at2759"/>
<protein>
    <submittedName>
        <fullName evidence="2">Uncharacterized protein</fullName>
    </submittedName>
</protein>
<feature type="region of interest" description="Disordered" evidence="1">
    <location>
        <begin position="72"/>
        <end position="97"/>
    </location>
</feature>
<organism evidence="2 3">
    <name type="scientific">Schizosaccharomyces octosporus (strain yFS286)</name>
    <name type="common">Fission yeast</name>
    <name type="synonym">Octosporomyces octosporus</name>
    <dbReference type="NCBI Taxonomy" id="483514"/>
    <lineage>
        <taxon>Eukaryota</taxon>
        <taxon>Fungi</taxon>
        <taxon>Dikarya</taxon>
        <taxon>Ascomycota</taxon>
        <taxon>Taphrinomycotina</taxon>
        <taxon>Schizosaccharomycetes</taxon>
        <taxon>Schizosaccharomycetales</taxon>
        <taxon>Schizosaccharomycetaceae</taxon>
        <taxon>Schizosaccharomyces</taxon>
    </lineage>
</organism>
<keyword evidence="3" id="KW-1185">Reference proteome</keyword>
<dbReference type="AlphaFoldDB" id="S9R4J9"/>
<gene>
    <name evidence="2" type="ORF">SOCG_01028</name>
</gene>
<dbReference type="OMA" id="MESSSYH"/>
<name>S9R4J9_SCHOY</name>
<dbReference type="EMBL" id="KE503207">
    <property type="protein sequence ID" value="EPX73275.1"/>
    <property type="molecule type" value="Genomic_DNA"/>
</dbReference>
<feature type="compositionally biased region" description="Basic and acidic residues" evidence="1">
    <location>
        <begin position="135"/>
        <end position="152"/>
    </location>
</feature>
<accession>S9R4J9</accession>
<feature type="region of interest" description="Disordered" evidence="1">
    <location>
        <begin position="109"/>
        <end position="152"/>
    </location>
</feature>